<keyword evidence="2" id="KW-0804">Transcription</keyword>
<organism evidence="4 5">
    <name type="scientific">Paracoccus caeni</name>
    <dbReference type="NCBI Taxonomy" id="657651"/>
    <lineage>
        <taxon>Bacteria</taxon>
        <taxon>Pseudomonadati</taxon>
        <taxon>Pseudomonadota</taxon>
        <taxon>Alphaproteobacteria</taxon>
        <taxon>Rhodobacterales</taxon>
        <taxon>Paracoccaceae</taxon>
        <taxon>Paracoccus</taxon>
    </lineage>
</organism>
<evidence type="ECO:0000256" key="2">
    <source>
        <dbReference type="ARBA" id="ARBA00023163"/>
    </source>
</evidence>
<dbReference type="PANTHER" id="PTHR47893">
    <property type="entry name" value="REGULATORY PROTEIN PCHR"/>
    <property type="match status" value="1"/>
</dbReference>
<accession>A0A934VTU6</accession>
<dbReference type="AlphaFoldDB" id="A0A934VTU6"/>
<dbReference type="Proteomes" id="UP000640485">
    <property type="component" value="Unassembled WGS sequence"/>
</dbReference>
<dbReference type="InterPro" id="IPR018060">
    <property type="entry name" value="HTH_AraC"/>
</dbReference>
<dbReference type="PROSITE" id="PS01124">
    <property type="entry name" value="HTH_ARAC_FAMILY_2"/>
    <property type="match status" value="1"/>
</dbReference>
<dbReference type="GO" id="GO:0043565">
    <property type="term" value="F:sequence-specific DNA binding"/>
    <property type="evidence" value="ECO:0007669"/>
    <property type="project" value="InterPro"/>
</dbReference>
<protein>
    <submittedName>
        <fullName evidence="4">Helix-turn-helix transcriptional regulator</fullName>
    </submittedName>
</protein>
<feature type="domain" description="HTH araC/xylS-type" evidence="3">
    <location>
        <begin position="228"/>
        <end position="327"/>
    </location>
</feature>
<gene>
    <name evidence="4" type="ORF">JJJ17_04175</name>
</gene>
<dbReference type="SUPFAM" id="SSF46689">
    <property type="entry name" value="Homeodomain-like"/>
    <property type="match status" value="1"/>
</dbReference>
<dbReference type="PANTHER" id="PTHR47893:SF1">
    <property type="entry name" value="REGULATORY PROTEIN PCHR"/>
    <property type="match status" value="1"/>
</dbReference>
<dbReference type="SMART" id="SM00342">
    <property type="entry name" value="HTH_ARAC"/>
    <property type="match status" value="1"/>
</dbReference>
<keyword evidence="5" id="KW-1185">Reference proteome</keyword>
<sequence>MPQTSRPEDSSARRITVGEISARRGVQLNVDADVTEASPLISGQIIQRMLPDGLQIHGGDTVEEQAFRVESSISDGLSCIFFLRGNVDVAIGGKDFSFRADGGGRIAGSALLSGSEESFRRQSDARQRVTHLVVGASSDWLERHAPGWSAGAADLSARQGLRSMEWAVSHRISKLIAAILQPPQSALPLVNLHAEAHAIEIIAEAITVLSGTEAVTTRISDRHLAALKRAKDFIAAHAASDDLSVETIARHAGVSVSGLQTLFRQCEGNGVFTHVRNLRLDLVRARLQSGEIDIAQASGLAGYSSAANFSTAFRRRFGHPPRHIRQRRH</sequence>
<evidence type="ECO:0000256" key="1">
    <source>
        <dbReference type="ARBA" id="ARBA00023015"/>
    </source>
</evidence>
<evidence type="ECO:0000259" key="3">
    <source>
        <dbReference type="PROSITE" id="PS01124"/>
    </source>
</evidence>
<dbReference type="GO" id="GO:0003700">
    <property type="term" value="F:DNA-binding transcription factor activity"/>
    <property type="evidence" value="ECO:0007669"/>
    <property type="project" value="InterPro"/>
</dbReference>
<dbReference type="Pfam" id="PF12833">
    <property type="entry name" value="HTH_18"/>
    <property type="match status" value="1"/>
</dbReference>
<dbReference type="InterPro" id="IPR053142">
    <property type="entry name" value="PchR_regulatory_protein"/>
</dbReference>
<dbReference type="EMBL" id="JAEPRQ010000001">
    <property type="protein sequence ID" value="MBK4215116.1"/>
    <property type="molecule type" value="Genomic_DNA"/>
</dbReference>
<reference evidence="4" key="1">
    <citation type="submission" date="2021-01" db="EMBL/GenBank/DDBJ databases">
        <title>Paracoccus amoyensis sp. nov., isolated from the surface seawater along the coast of Xiamen Island, China.</title>
        <authorList>
            <person name="Lyu L."/>
        </authorList>
    </citation>
    <scope>NUCLEOTIDE SEQUENCE</scope>
    <source>
        <strain evidence="4">MJ17</strain>
    </source>
</reference>
<dbReference type="RefSeq" id="WP_200683992.1">
    <property type="nucleotide sequence ID" value="NZ_JAEPRQ010000001.1"/>
</dbReference>
<keyword evidence="1" id="KW-0805">Transcription regulation</keyword>
<comment type="caution">
    <text evidence="4">The sequence shown here is derived from an EMBL/GenBank/DDBJ whole genome shotgun (WGS) entry which is preliminary data.</text>
</comment>
<dbReference type="Gene3D" id="1.10.10.60">
    <property type="entry name" value="Homeodomain-like"/>
    <property type="match status" value="1"/>
</dbReference>
<evidence type="ECO:0000313" key="5">
    <source>
        <dbReference type="Proteomes" id="UP000640485"/>
    </source>
</evidence>
<evidence type="ECO:0000313" key="4">
    <source>
        <dbReference type="EMBL" id="MBK4215116.1"/>
    </source>
</evidence>
<name>A0A934VTU6_9RHOB</name>
<dbReference type="InterPro" id="IPR009057">
    <property type="entry name" value="Homeodomain-like_sf"/>
</dbReference>
<proteinExistence type="predicted"/>